<proteinExistence type="predicted"/>
<name>A0A2A5JTV2_PSEO7</name>
<gene>
    <name evidence="2" type="ORF">CEX98_05210</name>
</gene>
<evidence type="ECO:0000313" key="2">
    <source>
        <dbReference type="EMBL" id="PCK32796.1"/>
    </source>
</evidence>
<dbReference type="PANTHER" id="PTHR34219:SF9">
    <property type="entry name" value="IRON-REGULATED INNER MEMBRANE PROTEIN"/>
    <property type="match status" value="1"/>
</dbReference>
<keyword evidence="3" id="KW-1185">Reference proteome</keyword>
<dbReference type="PANTHER" id="PTHR34219">
    <property type="entry name" value="IRON-REGULATED INNER MEMBRANE PROTEIN-RELATED"/>
    <property type="match status" value="1"/>
</dbReference>
<feature type="transmembrane region" description="Helical" evidence="1">
    <location>
        <begin position="20"/>
        <end position="42"/>
    </location>
</feature>
<organism evidence="2 3">
    <name type="scientific">Pseudoalteromonas piscicida</name>
    <dbReference type="NCBI Taxonomy" id="43662"/>
    <lineage>
        <taxon>Bacteria</taxon>
        <taxon>Pseudomonadati</taxon>
        <taxon>Pseudomonadota</taxon>
        <taxon>Gammaproteobacteria</taxon>
        <taxon>Alteromonadales</taxon>
        <taxon>Pseudoalteromonadaceae</taxon>
        <taxon>Pseudoalteromonas</taxon>
    </lineage>
</organism>
<keyword evidence="1" id="KW-1133">Transmembrane helix</keyword>
<keyword evidence="1" id="KW-0812">Transmembrane</keyword>
<dbReference type="EMBL" id="NKHF01000024">
    <property type="protein sequence ID" value="PCK32796.1"/>
    <property type="molecule type" value="Genomic_DNA"/>
</dbReference>
<feature type="transmembrane region" description="Helical" evidence="1">
    <location>
        <begin position="393"/>
        <end position="412"/>
    </location>
</feature>
<dbReference type="InterPro" id="IPR005625">
    <property type="entry name" value="PepSY-ass_TM"/>
</dbReference>
<evidence type="ECO:0000256" key="1">
    <source>
        <dbReference type="SAM" id="Phobius"/>
    </source>
</evidence>
<feature type="transmembrane region" description="Helical" evidence="1">
    <location>
        <begin position="456"/>
        <end position="479"/>
    </location>
</feature>
<reference evidence="3" key="1">
    <citation type="journal article" date="2019" name="Genome Announc.">
        <title>Draft Genome Sequence of Pseudoalteromonas piscicida Strain 36Y ROTHPW, an Hypersaline Seawater Isolate from the South Coast of Sonora, Mexico.</title>
        <authorList>
            <person name="Sanchez-Diaz R."/>
            <person name="Molina-Garza Z.J."/>
            <person name="Cruz-Suarez L.E."/>
            <person name="Selvin J."/>
            <person name="Kiran G.S."/>
            <person name="Ibarra-Gamez J.C."/>
            <person name="Gomez-Gil B."/>
            <person name="Galaviz-Silva L."/>
        </authorList>
    </citation>
    <scope>NUCLEOTIDE SEQUENCE [LARGE SCALE GENOMIC DNA]</scope>
    <source>
        <strain evidence="3">36Y_RITHPW</strain>
    </source>
</reference>
<dbReference type="RefSeq" id="WP_099641059.1">
    <property type="nucleotide sequence ID" value="NZ_NKHF01000024.1"/>
</dbReference>
<accession>A0A2A5JTV2</accession>
<dbReference type="Proteomes" id="UP000228621">
    <property type="component" value="Unassembled WGS sequence"/>
</dbReference>
<protein>
    <submittedName>
        <fullName evidence="2">Peptidase</fullName>
    </submittedName>
</protein>
<dbReference type="Pfam" id="PF03929">
    <property type="entry name" value="PepSY_TM"/>
    <property type="match status" value="1"/>
</dbReference>
<dbReference type="AlphaFoldDB" id="A0A2A5JTV2"/>
<comment type="caution">
    <text evidence="2">The sequence shown here is derived from an EMBL/GenBank/DDBJ whole genome shotgun (WGS) entry which is preliminary data.</text>
</comment>
<feature type="transmembrane region" description="Helical" evidence="1">
    <location>
        <begin position="152"/>
        <end position="178"/>
    </location>
</feature>
<keyword evidence="1" id="KW-0472">Membrane</keyword>
<feature type="transmembrane region" description="Helical" evidence="1">
    <location>
        <begin position="424"/>
        <end position="444"/>
    </location>
</feature>
<feature type="transmembrane region" description="Helical" evidence="1">
    <location>
        <begin position="351"/>
        <end position="372"/>
    </location>
</feature>
<dbReference type="OrthoDB" id="9776609at2"/>
<sequence length="537" mass="59189">MKIRADILRIYQSVHTWTGVTTGLLLFIGFFAGAITMFAGSIDKWATPPSHHLPQVDATQYDGLIHRVFEQHPEALNGIKVSLEDGHSPVNWYQQGGARGLSLDKTLWHGTLNDAGELEAHTSYINELSSLVDYLHRSAGIVGEIGHDQAGVYVLGIAAILYFIALVSGVIFLLPTLVKSFFALRDKKGASRFWLDTHNLIGITSLPFHIIIAITVIVFAFHDILYDGLGKLYGDKPLFARQVPPAVEYKVENLPSIDVILQKAKDYAPGYQVKEITLSRLNSARPSASIQLLSDRHLMRGPEADYLFMNPYTFEVSASSVADDAQGVWGAVVTTLFGLHFGSYGGELGRWAYFIMGILGAVLFYTGNLLWLEKRRKQKQVAQSKSTQIMGKLTVGVAMGSMLGVAAAFAVTKWAAQTTANINIVYMWVYYLGFFITLVSAFALGMSKTAIWSQKAVAILCFSLPLTSVIALSVPNLGVWPAMEWSSIGLELTAVIVGIIFWKMANRTRHRAYFGEANSIWFIGQQQPEQVLQSQSA</sequence>
<feature type="transmembrane region" description="Helical" evidence="1">
    <location>
        <begin position="199"/>
        <end position="221"/>
    </location>
</feature>
<evidence type="ECO:0000313" key="3">
    <source>
        <dbReference type="Proteomes" id="UP000228621"/>
    </source>
</evidence>
<feature type="transmembrane region" description="Helical" evidence="1">
    <location>
        <begin position="485"/>
        <end position="502"/>
    </location>
</feature>